<dbReference type="EMBL" id="JAULSN010000003">
    <property type="protein sequence ID" value="KAK3377206.1"/>
    <property type="molecule type" value="Genomic_DNA"/>
</dbReference>
<evidence type="ECO:0000313" key="1">
    <source>
        <dbReference type="EMBL" id="KAK3377206.1"/>
    </source>
</evidence>
<dbReference type="AlphaFoldDB" id="A0AAE0KJL8"/>
<evidence type="ECO:0000313" key="2">
    <source>
        <dbReference type="Proteomes" id="UP001287356"/>
    </source>
</evidence>
<dbReference type="Proteomes" id="UP001287356">
    <property type="component" value="Unassembled WGS sequence"/>
</dbReference>
<organism evidence="1 2">
    <name type="scientific">Lasiosphaeria ovina</name>
    <dbReference type="NCBI Taxonomy" id="92902"/>
    <lineage>
        <taxon>Eukaryota</taxon>
        <taxon>Fungi</taxon>
        <taxon>Dikarya</taxon>
        <taxon>Ascomycota</taxon>
        <taxon>Pezizomycotina</taxon>
        <taxon>Sordariomycetes</taxon>
        <taxon>Sordariomycetidae</taxon>
        <taxon>Sordariales</taxon>
        <taxon>Lasiosphaeriaceae</taxon>
        <taxon>Lasiosphaeria</taxon>
    </lineage>
</organism>
<sequence length="336" mass="36237">MPRNDDLSNRAKSLVAKVQAITQRRAAQSASPAKQYVEDYKALTTETYANLQKFLKSQGADSVDEWLARTQKELTLEEAAKVHKAINHLQPPQGLAALTQPSEIAKFMAGWYITQEAMPIFQTAAVTARSWLNNYFVINRLPVLAADGAEVASIASEAGLAEAATFVEGEEVATMLAATEAEVGSIVVAEGALAAETAAVAAAEVASVWNIFFVAAGAVVLAGTYAWQKHKESEDAEKLKSAIAEIATARLYALVSERRLLTQTDQKATGKDQVAAFFRDSALQIAQSAAAAVDVKGCYEQLRQQDETNHAMTEADPSYDDMVRRHDDQVNLVTAS</sequence>
<proteinExistence type="predicted"/>
<gene>
    <name evidence="1" type="ORF">B0T24DRAFT_592819</name>
</gene>
<keyword evidence="2" id="KW-1185">Reference proteome</keyword>
<reference evidence="1" key="1">
    <citation type="journal article" date="2023" name="Mol. Phylogenet. Evol.">
        <title>Genome-scale phylogeny and comparative genomics of the fungal order Sordariales.</title>
        <authorList>
            <person name="Hensen N."/>
            <person name="Bonometti L."/>
            <person name="Westerberg I."/>
            <person name="Brannstrom I.O."/>
            <person name="Guillou S."/>
            <person name="Cros-Aarteil S."/>
            <person name="Calhoun S."/>
            <person name="Haridas S."/>
            <person name="Kuo A."/>
            <person name="Mondo S."/>
            <person name="Pangilinan J."/>
            <person name="Riley R."/>
            <person name="LaButti K."/>
            <person name="Andreopoulos B."/>
            <person name="Lipzen A."/>
            <person name="Chen C."/>
            <person name="Yan M."/>
            <person name="Daum C."/>
            <person name="Ng V."/>
            <person name="Clum A."/>
            <person name="Steindorff A."/>
            <person name="Ohm R.A."/>
            <person name="Martin F."/>
            <person name="Silar P."/>
            <person name="Natvig D.O."/>
            <person name="Lalanne C."/>
            <person name="Gautier V."/>
            <person name="Ament-Velasquez S.L."/>
            <person name="Kruys A."/>
            <person name="Hutchinson M.I."/>
            <person name="Powell A.J."/>
            <person name="Barry K."/>
            <person name="Miller A.N."/>
            <person name="Grigoriev I.V."/>
            <person name="Debuchy R."/>
            <person name="Gladieux P."/>
            <person name="Hiltunen Thoren M."/>
            <person name="Johannesson H."/>
        </authorList>
    </citation>
    <scope>NUCLEOTIDE SEQUENCE</scope>
    <source>
        <strain evidence="1">CBS 958.72</strain>
    </source>
</reference>
<reference evidence="1" key="2">
    <citation type="submission" date="2023-06" db="EMBL/GenBank/DDBJ databases">
        <authorList>
            <consortium name="Lawrence Berkeley National Laboratory"/>
            <person name="Haridas S."/>
            <person name="Hensen N."/>
            <person name="Bonometti L."/>
            <person name="Westerberg I."/>
            <person name="Brannstrom I.O."/>
            <person name="Guillou S."/>
            <person name="Cros-Aarteil S."/>
            <person name="Calhoun S."/>
            <person name="Kuo A."/>
            <person name="Mondo S."/>
            <person name="Pangilinan J."/>
            <person name="Riley R."/>
            <person name="Labutti K."/>
            <person name="Andreopoulos B."/>
            <person name="Lipzen A."/>
            <person name="Chen C."/>
            <person name="Yanf M."/>
            <person name="Daum C."/>
            <person name="Ng V."/>
            <person name="Clum A."/>
            <person name="Steindorff A."/>
            <person name="Ohm R."/>
            <person name="Martin F."/>
            <person name="Silar P."/>
            <person name="Natvig D."/>
            <person name="Lalanne C."/>
            <person name="Gautier V."/>
            <person name="Ament-Velasquez S.L."/>
            <person name="Kruys A."/>
            <person name="Hutchinson M.I."/>
            <person name="Powell A.J."/>
            <person name="Barry K."/>
            <person name="Miller A.N."/>
            <person name="Grigoriev I.V."/>
            <person name="Debuchy R."/>
            <person name="Gladieux P."/>
            <person name="Thoren M.H."/>
            <person name="Johannesson H."/>
        </authorList>
    </citation>
    <scope>NUCLEOTIDE SEQUENCE</scope>
    <source>
        <strain evidence="1">CBS 958.72</strain>
    </source>
</reference>
<comment type="caution">
    <text evidence="1">The sequence shown here is derived from an EMBL/GenBank/DDBJ whole genome shotgun (WGS) entry which is preliminary data.</text>
</comment>
<accession>A0AAE0KJL8</accession>
<name>A0AAE0KJL8_9PEZI</name>
<protein>
    <submittedName>
        <fullName evidence="1">Uncharacterized protein</fullName>
    </submittedName>
</protein>